<comment type="caution">
    <text evidence="6">The sequence shown here is derived from an EMBL/GenBank/DDBJ whole genome shotgun (WGS) entry which is preliminary data.</text>
</comment>
<protein>
    <recommendedName>
        <fullName evidence="4 5">Tyrosinase copper-binding domain-containing protein</fullName>
    </recommendedName>
</protein>
<dbReference type="PANTHER" id="PTHR11474:SF126">
    <property type="entry name" value="TYROSINASE-LIKE PROTEIN TYR-1-RELATED"/>
    <property type="match status" value="1"/>
</dbReference>
<evidence type="ECO:0000259" key="4">
    <source>
        <dbReference type="PROSITE" id="PS00497"/>
    </source>
</evidence>
<evidence type="ECO:0000256" key="1">
    <source>
        <dbReference type="ARBA" id="ARBA00022723"/>
    </source>
</evidence>
<accession>A0A8H5C6D9</accession>
<dbReference type="PANTHER" id="PTHR11474">
    <property type="entry name" value="TYROSINASE FAMILY MEMBER"/>
    <property type="match status" value="1"/>
</dbReference>
<keyword evidence="7" id="KW-1185">Reference proteome</keyword>
<evidence type="ECO:0000259" key="5">
    <source>
        <dbReference type="PROSITE" id="PS00498"/>
    </source>
</evidence>
<dbReference type="EMBL" id="JAACJK010000059">
    <property type="protein sequence ID" value="KAF5335974.1"/>
    <property type="molecule type" value="Genomic_DNA"/>
</dbReference>
<evidence type="ECO:0000256" key="2">
    <source>
        <dbReference type="ARBA" id="ARBA00023008"/>
    </source>
</evidence>
<feature type="domain" description="Tyrosinase copper-binding" evidence="5">
    <location>
        <begin position="273"/>
        <end position="284"/>
    </location>
</feature>
<evidence type="ECO:0000313" key="6">
    <source>
        <dbReference type="EMBL" id="KAF5335974.1"/>
    </source>
</evidence>
<dbReference type="GO" id="GO:0016491">
    <property type="term" value="F:oxidoreductase activity"/>
    <property type="evidence" value="ECO:0007669"/>
    <property type="project" value="InterPro"/>
</dbReference>
<dbReference type="AlphaFoldDB" id="A0A8H5C6D9"/>
<name>A0A8H5C6D9_9AGAR</name>
<dbReference type="GO" id="GO:0046872">
    <property type="term" value="F:metal ion binding"/>
    <property type="evidence" value="ECO:0007669"/>
    <property type="project" value="UniProtKB-KW"/>
</dbReference>
<evidence type="ECO:0000313" key="7">
    <source>
        <dbReference type="Proteomes" id="UP000541558"/>
    </source>
</evidence>
<keyword evidence="1" id="KW-0479">Metal-binding</keyword>
<keyword evidence="2" id="KW-0186">Copper</keyword>
<dbReference type="PROSITE" id="PS00497">
    <property type="entry name" value="TYROSINASE_1"/>
    <property type="match status" value="1"/>
</dbReference>
<dbReference type="SUPFAM" id="SSF48056">
    <property type="entry name" value="Di-copper centre-containing domain"/>
    <property type="match status" value="1"/>
</dbReference>
<sequence length="348" mass="39173">MPSLFYLILYCCCLVGAVAAAATFNDAHAVTTGPQKCKSLRARLEWRAMKPRQKKDYVDAVKCLQQIPAANKTSVTQTRFDELVSSHIDFADRVHSVGQFLPWHRGLLIIYERFIRNECHYKGPIPYWDWSKDADRLTHMANSSIFDPATGFGGDGVAGTYSLPENYNLVPSRVPINPYAWKGCVKDGPFAAHPIVLGPGKLVTKHCLVRDINDTYKEYLTTNAVRNATIQPSFELFRIELEGRPVTPTPKMHDAAHVLVGGDMSNFYSSVADPLFILHHANLDRIWWVWQQIKPAKRLYEITGRSTVAPPYTDVTLDFDLGFGALSPSLKIRQVMNIHEAPACYTYV</sequence>
<organism evidence="6 7">
    <name type="scientific">Ephemerocybe angulata</name>
    <dbReference type="NCBI Taxonomy" id="980116"/>
    <lineage>
        <taxon>Eukaryota</taxon>
        <taxon>Fungi</taxon>
        <taxon>Dikarya</taxon>
        <taxon>Basidiomycota</taxon>
        <taxon>Agaricomycotina</taxon>
        <taxon>Agaricomycetes</taxon>
        <taxon>Agaricomycetidae</taxon>
        <taxon>Agaricales</taxon>
        <taxon>Agaricineae</taxon>
        <taxon>Psathyrellaceae</taxon>
        <taxon>Ephemerocybe</taxon>
    </lineage>
</organism>
<proteinExistence type="predicted"/>
<dbReference type="OrthoDB" id="6132182at2759"/>
<dbReference type="Gene3D" id="1.10.1280.10">
    <property type="entry name" value="Di-copper center containing domain from catechol oxidase"/>
    <property type="match status" value="1"/>
</dbReference>
<dbReference type="Pfam" id="PF00264">
    <property type="entry name" value="Tyrosinase"/>
    <property type="match status" value="1"/>
</dbReference>
<gene>
    <name evidence="6" type="ORF">D9611_006381</name>
</gene>
<dbReference type="Proteomes" id="UP000541558">
    <property type="component" value="Unassembled WGS sequence"/>
</dbReference>
<dbReference type="InterPro" id="IPR050316">
    <property type="entry name" value="Tyrosinase/Hemocyanin"/>
</dbReference>
<dbReference type="PROSITE" id="PS00498">
    <property type="entry name" value="TYROSINASE_2"/>
    <property type="match status" value="1"/>
</dbReference>
<feature type="chain" id="PRO_5034654739" description="Tyrosinase copper-binding domain-containing protein" evidence="3">
    <location>
        <begin position="21"/>
        <end position="348"/>
    </location>
</feature>
<feature type="signal peptide" evidence="3">
    <location>
        <begin position="1"/>
        <end position="20"/>
    </location>
</feature>
<dbReference type="InterPro" id="IPR008922">
    <property type="entry name" value="Di-copper_centre_dom_sf"/>
</dbReference>
<keyword evidence="3" id="KW-0732">Signal</keyword>
<dbReference type="InterPro" id="IPR002227">
    <property type="entry name" value="Tyrosinase_Cu-bd"/>
</dbReference>
<dbReference type="PRINTS" id="PR00092">
    <property type="entry name" value="TYROSINASE"/>
</dbReference>
<evidence type="ECO:0000256" key="3">
    <source>
        <dbReference type="SAM" id="SignalP"/>
    </source>
</evidence>
<reference evidence="6 7" key="1">
    <citation type="journal article" date="2020" name="ISME J.">
        <title>Uncovering the hidden diversity of litter-decomposition mechanisms in mushroom-forming fungi.</title>
        <authorList>
            <person name="Floudas D."/>
            <person name="Bentzer J."/>
            <person name="Ahren D."/>
            <person name="Johansson T."/>
            <person name="Persson P."/>
            <person name="Tunlid A."/>
        </authorList>
    </citation>
    <scope>NUCLEOTIDE SEQUENCE [LARGE SCALE GENOMIC DNA]</scope>
    <source>
        <strain evidence="6 7">CBS 175.51</strain>
    </source>
</reference>
<feature type="domain" description="Tyrosinase copper-binding" evidence="4">
    <location>
        <begin position="95"/>
        <end position="112"/>
    </location>
</feature>